<dbReference type="PANTHER" id="PTHR43441:SF11">
    <property type="entry name" value="RIBOSOMAL-PROTEIN-SERINE ACETYLTRANSFERASE"/>
    <property type="match status" value="1"/>
</dbReference>
<dbReference type="Pfam" id="PF13302">
    <property type="entry name" value="Acetyltransf_3"/>
    <property type="match status" value="1"/>
</dbReference>
<accession>A0ABP4PPD1</accession>
<evidence type="ECO:0000259" key="1">
    <source>
        <dbReference type="PROSITE" id="PS51186"/>
    </source>
</evidence>
<keyword evidence="3" id="KW-1185">Reference proteome</keyword>
<gene>
    <name evidence="2" type="ORF">GCM10009789_42400</name>
</gene>
<organism evidence="2 3">
    <name type="scientific">Kribbella sancticallisti</name>
    <dbReference type="NCBI Taxonomy" id="460087"/>
    <lineage>
        <taxon>Bacteria</taxon>
        <taxon>Bacillati</taxon>
        <taxon>Actinomycetota</taxon>
        <taxon>Actinomycetes</taxon>
        <taxon>Propionibacteriales</taxon>
        <taxon>Kribbellaceae</taxon>
        <taxon>Kribbella</taxon>
    </lineage>
</organism>
<evidence type="ECO:0000313" key="3">
    <source>
        <dbReference type="Proteomes" id="UP001500393"/>
    </source>
</evidence>
<sequence>MDSLDLSQLSLRPMELGDWPRIHEWASQPIACRYQPWGPNTEQETEAFVAAAIAAWGSEPQLRFPWVAVHPATGVIGIGELNIRNAHWRRGEISYSVHHEFWGLGLASEIARLLCRIGFEVLELERVEATCDPRNGASAAVLKKIGMTQEGILRRTVLIREGWRDSAMHSLIRPEWTPPQAPPRWILA</sequence>
<evidence type="ECO:0000313" key="2">
    <source>
        <dbReference type="EMBL" id="GAA1584210.1"/>
    </source>
</evidence>
<dbReference type="SUPFAM" id="SSF55729">
    <property type="entry name" value="Acyl-CoA N-acyltransferases (Nat)"/>
    <property type="match status" value="1"/>
</dbReference>
<dbReference type="EMBL" id="BAAAOS010000028">
    <property type="protein sequence ID" value="GAA1584210.1"/>
    <property type="molecule type" value="Genomic_DNA"/>
</dbReference>
<dbReference type="RefSeq" id="WP_344216456.1">
    <property type="nucleotide sequence ID" value="NZ_BAAAOS010000028.1"/>
</dbReference>
<dbReference type="InterPro" id="IPR016181">
    <property type="entry name" value="Acyl_CoA_acyltransferase"/>
</dbReference>
<comment type="caution">
    <text evidence="2">The sequence shown here is derived from an EMBL/GenBank/DDBJ whole genome shotgun (WGS) entry which is preliminary data.</text>
</comment>
<dbReference type="PANTHER" id="PTHR43441">
    <property type="entry name" value="RIBOSOMAL-PROTEIN-SERINE ACETYLTRANSFERASE"/>
    <property type="match status" value="1"/>
</dbReference>
<protein>
    <submittedName>
        <fullName evidence="2">GNAT family protein</fullName>
    </submittedName>
</protein>
<dbReference type="Proteomes" id="UP001500393">
    <property type="component" value="Unassembled WGS sequence"/>
</dbReference>
<proteinExistence type="predicted"/>
<dbReference type="PROSITE" id="PS51186">
    <property type="entry name" value="GNAT"/>
    <property type="match status" value="1"/>
</dbReference>
<name>A0ABP4PPD1_9ACTN</name>
<dbReference type="InterPro" id="IPR051908">
    <property type="entry name" value="Ribosomal_N-acetyltransferase"/>
</dbReference>
<reference evidence="3" key="1">
    <citation type="journal article" date="2019" name="Int. J. Syst. Evol. Microbiol.">
        <title>The Global Catalogue of Microorganisms (GCM) 10K type strain sequencing project: providing services to taxonomists for standard genome sequencing and annotation.</title>
        <authorList>
            <consortium name="The Broad Institute Genomics Platform"/>
            <consortium name="The Broad Institute Genome Sequencing Center for Infectious Disease"/>
            <person name="Wu L."/>
            <person name="Ma J."/>
        </authorList>
    </citation>
    <scope>NUCLEOTIDE SEQUENCE [LARGE SCALE GENOMIC DNA]</scope>
    <source>
        <strain evidence="3">JCM 14969</strain>
    </source>
</reference>
<dbReference type="InterPro" id="IPR000182">
    <property type="entry name" value="GNAT_dom"/>
</dbReference>
<dbReference type="Gene3D" id="3.40.630.30">
    <property type="match status" value="1"/>
</dbReference>
<feature type="domain" description="N-acetyltransferase" evidence="1">
    <location>
        <begin position="9"/>
        <end position="166"/>
    </location>
</feature>